<reference evidence="3" key="1">
    <citation type="journal article" date="2019" name="Int. J. Syst. Evol. Microbiol.">
        <title>The Global Catalogue of Microorganisms (GCM) 10K type strain sequencing project: providing services to taxonomists for standard genome sequencing and annotation.</title>
        <authorList>
            <consortium name="The Broad Institute Genomics Platform"/>
            <consortium name="The Broad Institute Genome Sequencing Center for Infectious Disease"/>
            <person name="Wu L."/>
            <person name="Ma J."/>
        </authorList>
    </citation>
    <scope>NUCLEOTIDE SEQUENCE [LARGE SCALE GENOMIC DNA]</scope>
    <source>
        <strain evidence="3">JCM 18063</strain>
    </source>
</reference>
<gene>
    <name evidence="2" type="ORF">GCM10023216_20720</name>
</gene>
<dbReference type="InterPro" id="IPR043857">
    <property type="entry name" value="DUF5819"/>
</dbReference>
<keyword evidence="1" id="KW-1133">Transmembrane helix</keyword>
<dbReference type="Proteomes" id="UP001500956">
    <property type="component" value="Unassembled WGS sequence"/>
</dbReference>
<keyword evidence="3" id="KW-1185">Reference proteome</keyword>
<evidence type="ECO:0000313" key="3">
    <source>
        <dbReference type="Proteomes" id="UP001500956"/>
    </source>
</evidence>
<comment type="caution">
    <text evidence="2">The sequence shown here is derived from an EMBL/GenBank/DDBJ whole genome shotgun (WGS) entry which is preliminary data.</text>
</comment>
<evidence type="ECO:0000256" key="1">
    <source>
        <dbReference type="SAM" id="Phobius"/>
    </source>
</evidence>
<dbReference type="Pfam" id="PF19136">
    <property type="entry name" value="DUF5819"/>
    <property type="match status" value="1"/>
</dbReference>
<protein>
    <submittedName>
        <fullName evidence="2">Uncharacterized protein</fullName>
    </submittedName>
</protein>
<keyword evidence="1" id="KW-0472">Membrane</keyword>
<dbReference type="EMBL" id="BAABID010000008">
    <property type="protein sequence ID" value="GAA4729138.1"/>
    <property type="molecule type" value="Genomic_DNA"/>
</dbReference>
<organism evidence="2 3">
    <name type="scientific">Isoptericola chiayiensis</name>
    <dbReference type="NCBI Taxonomy" id="579446"/>
    <lineage>
        <taxon>Bacteria</taxon>
        <taxon>Bacillati</taxon>
        <taxon>Actinomycetota</taxon>
        <taxon>Actinomycetes</taxon>
        <taxon>Micrococcales</taxon>
        <taxon>Promicromonosporaceae</taxon>
        <taxon>Isoptericola</taxon>
    </lineage>
</organism>
<proteinExistence type="predicted"/>
<accession>A0ABP8YG41</accession>
<keyword evidence="1" id="KW-0812">Transmembrane</keyword>
<feature type="transmembrane region" description="Helical" evidence="1">
    <location>
        <begin position="12"/>
        <end position="36"/>
    </location>
</feature>
<name>A0ABP8YG41_9MICO</name>
<sequence length="246" mass="27646">MGRTSSGTRAPWVVFVAILLALIVTVHAAATFLWIAPRNAISTALSGPLDRAMDPMFQQNWSLFAPTPINVANSLEVRALDVELAPTPWVDVTDLEISANFTHHLLPNRASLPTRMLAARAHAQFSKLSDAELEVLGGHYHQDAWPRLAEALEAVDGPSSQARLDLVIEYDRTMAAYATEFARATATGTEPAYVQFRVARVRVTPYIRRDEQSHDPSYYTFGRRPMYEFDRQDSDRFARAIERFQQ</sequence>
<evidence type="ECO:0000313" key="2">
    <source>
        <dbReference type="EMBL" id="GAA4729138.1"/>
    </source>
</evidence>